<dbReference type="SUPFAM" id="SSF103473">
    <property type="entry name" value="MFS general substrate transporter"/>
    <property type="match status" value="1"/>
</dbReference>
<dbReference type="RefSeq" id="WP_044220431.1">
    <property type="nucleotide sequence ID" value="NZ_JBKAGJ010000012.1"/>
</dbReference>
<evidence type="ECO:0000256" key="1">
    <source>
        <dbReference type="ARBA" id="ARBA00004127"/>
    </source>
</evidence>
<evidence type="ECO:0000256" key="5">
    <source>
        <dbReference type="ARBA" id="ARBA00023136"/>
    </source>
</evidence>
<organism evidence="8 9">
    <name type="scientific">Phaeodactylibacter xiamenensis</name>
    <dbReference type="NCBI Taxonomy" id="1524460"/>
    <lineage>
        <taxon>Bacteria</taxon>
        <taxon>Pseudomonadati</taxon>
        <taxon>Bacteroidota</taxon>
        <taxon>Saprospiria</taxon>
        <taxon>Saprospirales</taxon>
        <taxon>Haliscomenobacteraceae</taxon>
        <taxon>Phaeodactylibacter</taxon>
    </lineage>
</organism>
<dbReference type="EMBL" id="JPOS01000029">
    <property type="protein sequence ID" value="KGE87873.1"/>
    <property type="molecule type" value="Genomic_DNA"/>
</dbReference>
<keyword evidence="3 6" id="KW-0812">Transmembrane</keyword>
<evidence type="ECO:0000313" key="9">
    <source>
        <dbReference type="Proteomes" id="UP000029736"/>
    </source>
</evidence>
<dbReference type="Pfam" id="PF11700">
    <property type="entry name" value="ATG22"/>
    <property type="match status" value="1"/>
</dbReference>
<feature type="transmembrane region" description="Helical" evidence="6">
    <location>
        <begin position="124"/>
        <end position="147"/>
    </location>
</feature>
<keyword evidence="9" id="KW-1185">Reference proteome</keyword>
<dbReference type="Gene3D" id="1.20.1250.20">
    <property type="entry name" value="MFS general substrate transporter like domains"/>
    <property type="match status" value="1"/>
</dbReference>
<comment type="subcellular location">
    <subcellularLocation>
        <location evidence="1">Endomembrane system</location>
        <topology evidence="1">Multi-pass membrane protein</topology>
    </subcellularLocation>
</comment>
<evidence type="ECO:0000256" key="4">
    <source>
        <dbReference type="ARBA" id="ARBA00022989"/>
    </source>
</evidence>
<dbReference type="GO" id="GO:0022857">
    <property type="term" value="F:transmembrane transporter activity"/>
    <property type="evidence" value="ECO:0007669"/>
    <property type="project" value="InterPro"/>
</dbReference>
<gene>
    <name evidence="8" type="ORF">IX84_12135</name>
</gene>
<dbReference type="STRING" id="1524460.IX84_12135"/>
<dbReference type="InterPro" id="IPR050495">
    <property type="entry name" value="ATG22/LtaA_families"/>
</dbReference>
<feature type="transmembrane region" description="Helical" evidence="6">
    <location>
        <begin position="377"/>
        <end position="396"/>
    </location>
</feature>
<dbReference type="PROSITE" id="PS50850">
    <property type="entry name" value="MFS"/>
    <property type="match status" value="1"/>
</dbReference>
<feature type="transmembrane region" description="Helical" evidence="6">
    <location>
        <begin position="284"/>
        <end position="303"/>
    </location>
</feature>
<dbReference type="Proteomes" id="UP000029736">
    <property type="component" value="Unassembled WGS sequence"/>
</dbReference>
<evidence type="ECO:0000256" key="6">
    <source>
        <dbReference type="SAM" id="Phobius"/>
    </source>
</evidence>
<dbReference type="GO" id="GO:0012505">
    <property type="term" value="C:endomembrane system"/>
    <property type="evidence" value="ECO:0007669"/>
    <property type="project" value="UniProtKB-SubCell"/>
</dbReference>
<feature type="transmembrane region" description="Helical" evidence="6">
    <location>
        <begin position="62"/>
        <end position="81"/>
    </location>
</feature>
<evidence type="ECO:0000256" key="3">
    <source>
        <dbReference type="ARBA" id="ARBA00022692"/>
    </source>
</evidence>
<evidence type="ECO:0000313" key="8">
    <source>
        <dbReference type="EMBL" id="KGE87873.1"/>
    </source>
</evidence>
<dbReference type="OrthoDB" id="9768783at2"/>
<keyword evidence="5 6" id="KW-0472">Membrane</keyword>
<sequence length="434" mass="48237">MAPSSTDFPINDKRIINGWAIFDWANSAFALVITAAIFPAYFVAVTDEDLSVLGMEMSNSSLYTFAISASYFIIALFSPFLSGIADYGGRRKFFLKFFTILGSLSCLSLFFFKGMDQLELGTVGFMLSMIGFAGGLVFYNAFLPVIVTEDLYDRVSARGFSFGYIGSVILLIINLVMVQFWEGLGFPDQGTATRYAFLSVGLWWIGFALIPFRRLPSDEKQKASPEMLRKGFQELKKVWRAVKGEQNIRSFLFSFFFYSAGVQTVLFLASTFASKELNFETSELIIIILLLQVVAILGAYSFARLSEWKGNKISLITMLLIWMAICIVGYLVQEKAQFYAIAAAVGLVMGGIQSLSRSTYSKLIPESSDDTTSYFSFYDVLEKVAIIIGTFTFGLMEQITGSMRLSMLVLSGFFLVGLLLLLRVKVRATAAPVV</sequence>
<proteinExistence type="predicted"/>
<name>A0A098S883_9BACT</name>
<dbReference type="PANTHER" id="PTHR23519:SF1">
    <property type="entry name" value="AUTOPHAGY-RELATED PROTEIN 22"/>
    <property type="match status" value="1"/>
</dbReference>
<comment type="caution">
    <text evidence="8">The sequence shown here is derived from an EMBL/GenBank/DDBJ whole genome shotgun (WGS) entry which is preliminary data.</text>
</comment>
<dbReference type="InterPro" id="IPR024671">
    <property type="entry name" value="Atg22-like"/>
</dbReference>
<dbReference type="AlphaFoldDB" id="A0A098S883"/>
<accession>A0A098S883</accession>
<keyword evidence="2" id="KW-0813">Transport</keyword>
<dbReference type="PANTHER" id="PTHR23519">
    <property type="entry name" value="AUTOPHAGY-RELATED PROTEIN 22"/>
    <property type="match status" value="1"/>
</dbReference>
<dbReference type="InterPro" id="IPR020846">
    <property type="entry name" value="MFS_dom"/>
</dbReference>
<reference evidence="8 9" key="1">
    <citation type="journal article" date="2014" name="Int. J. Syst. Evol. Microbiol.">
        <title>Phaeodactylibacter xiamenensis gen. nov., sp. nov., a member of the family Saprospiraceae isolated from the marine alga Phaeodactylum tricornutum.</title>
        <authorList>
            <person name="Chen Z.Jr."/>
            <person name="Lei X."/>
            <person name="Lai Q."/>
            <person name="Li Y."/>
            <person name="Zhang B."/>
            <person name="Zhang J."/>
            <person name="Zhang H."/>
            <person name="Yang L."/>
            <person name="Zheng W."/>
            <person name="Tian Y."/>
            <person name="Yu Z."/>
            <person name="Xu H.Jr."/>
            <person name="Zheng T."/>
        </authorList>
    </citation>
    <scope>NUCLEOTIDE SEQUENCE [LARGE SCALE GENOMIC DNA]</scope>
    <source>
        <strain evidence="8 9">KD52</strain>
    </source>
</reference>
<feature type="transmembrane region" description="Helical" evidence="6">
    <location>
        <begin position="338"/>
        <end position="356"/>
    </location>
</feature>
<feature type="transmembrane region" description="Helical" evidence="6">
    <location>
        <begin position="250"/>
        <end position="272"/>
    </location>
</feature>
<evidence type="ECO:0000256" key="2">
    <source>
        <dbReference type="ARBA" id="ARBA00022448"/>
    </source>
</evidence>
<dbReference type="InterPro" id="IPR036259">
    <property type="entry name" value="MFS_trans_sf"/>
</dbReference>
<feature type="transmembrane region" description="Helical" evidence="6">
    <location>
        <begin position="402"/>
        <end position="422"/>
    </location>
</feature>
<feature type="transmembrane region" description="Helical" evidence="6">
    <location>
        <begin position="193"/>
        <end position="212"/>
    </location>
</feature>
<feature type="domain" description="Major facilitator superfamily (MFS) profile" evidence="7">
    <location>
        <begin position="247"/>
        <end position="434"/>
    </location>
</feature>
<feature type="transmembrane region" description="Helical" evidence="6">
    <location>
        <begin position="21"/>
        <end position="42"/>
    </location>
</feature>
<feature type="transmembrane region" description="Helical" evidence="6">
    <location>
        <begin position="315"/>
        <end position="332"/>
    </location>
</feature>
<protein>
    <submittedName>
        <fullName evidence="8">MFS transporter permease</fullName>
    </submittedName>
</protein>
<feature type="transmembrane region" description="Helical" evidence="6">
    <location>
        <begin position="93"/>
        <end position="112"/>
    </location>
</feature>
<keyword evidence="4 6" id="KW-1133">Transmembrane helix</keyword>
<evidence type="ECO:0000259" key="7">
    <source>
        <dbReference type="PROSITE" id="PS50850"/>
    </source>
</evidence>
<feature type="transmembrane region" description="Helical" evidence="6">
    <location>
        <begin position="159"/>
        <end position="181"/>
    </location>
</feature>